<dbReference type="GO" id="GO:0000981">
    <property type="term" value="F:DNA-binding transcription factor activity, RNA polymerase II-specific"/>
    <property type="evidence" value="ECO:0007669"/>
    <property type="project" value="InterPro"/>
</dbReference>
<dbReference type="EMBL" id="JAUEPN010000003">
    <property type="protein sequence ID" value="KAK3297550.1"/>
    <property type="molecule type" value="Genomic_DNA"/>
</dbReference>
<protein>
    <recommendedName>
        <fullName evidence="3">Zn(2)-C6 fungal-type domain-containing protein</fullName>
    </recommendedName>
</protein>
<dbReference type="CDD" id="cd00067">
    <property type="entry name" value="GAL4"/>
    <property type="match status" value="1"/>
</dbReference>
<dbReference type="GeneID" id="87839194"/>
<dbReference type="AlphaFoldDB" id="A0AAE0HJA4"/>
<dbReference type="GO" id="GO:0000976">
    <property type="term" value="F:transcription cis-regulatory region binding"/>
    <property type="evidence" value="ECO:0007669"/>
    <property type="project" value="TreeGrafter"/>
</dbReference>
<dbReference type="SUPFAM" id="SSF57701">
    <property type="entry name" value="Zn2/Cys6 DNA-binding domain"/>
    <property type="match status" value="1"/>
</dbReference>
<dbReference type="Gene3D" id="4.10.240.10">
    <property type="entry name" value="Zn(2)-C6 fungal-type DNA-binding domain"/>
    <property type="match status" value="1"/>
</dbReference>
<comment type="caution">
    <text evidence="4">The sequence shown here is derived from an EMBL/GenBank/DDBJ whole genome shotgun (WGS) entry which is preliminary data.</text>
</comment>
<dbReference type="InterPro" id="IPR036864">
    <property type="entry name" value="Zn2-C6_fun-type_DNA-bd_sf"/>
</dbReference>
<dbReference type="PROSITE" id="PS50048">
    <property type="entry name" value="ZN2_CY6_FUNGAL_2"/>
    <property type="match status" value="1"/>
</dbReference>
<evidence type="ECO:0000313" key="4">
    <source>
        <dbReference type="EMBL" id="KAK3297550.1"/>
    </source>
</evidence>
<name>A0AAE0HJA4_9PEZI</name>
<feature type="domain" description="Zn(2)-C6 fungal-type" evidence="3">
    <location>
        <begin position="11"/>
        <end position="38"/>
    </location>
</feature>
<dbReference type="GO" id="GO:0008270">
    <property type="term" value="F:zinc ion binding"/>
    <property type="evidence" value="ECO:0007669"/>
    <property type="project" value="InterPro"/>
</dbReference>
<keyword evidence="1" id="KW-0539">Nucleus</keyword>
<dbReference type="InterPro" id="IPR001138">
    <property type="entry name" value="Zn2Cys6_DnaBD"/>
</dbReference>
<dbReference type="PANTHER" id="PTHR37534:SF15">
    <property type="entry name" value="ZN(II)2CYS6 TRANSCRIPTION FACTOR (EUROFUNG)"/>
    <property type="match status" value="1"/>
</dbReference>
<organism evidence="4 5">
    <name type="scientific">Chaetomium fimeti</name>
    <dbReference type="NCBI Taxonomy" id="1854472"/>
    <lineage>
        <taxon>Eukaryota</taxon>
        <taxon>Fungi</taxon>
        <taxon>Dikarya</taxon>
        <taxon>Ascomycota</taxon>
        <taxon>Pezizomycotina</taxon>
        <taxon>Sordariomycetes</taxon>
        <taxon>Sordariomycetidae</taxon>
        <taxon>Sordariales</taxon>
        <taxon>Chaetomiaceae</taxon>
        <taxon>Chaetomium</taxon>
    </lineage>
</organism>
<gene>
    <name evidence="4" type="ORF">B0H64DRAFT_372899</name>
</gene>
<dbReference type="RefSeq" id="XP_062661064.1">
    <property type="nucleotide sequence ID" value="XM_062802246.1"/>
</dbReference>
<sequence>MAQPLKRTFHGCLTCRRRKVRCLGGSPCPNCSKMNIACHSSFETNLRVRVATATGQRDLQTKSPTGKPSPLPEAPTASARTLFDAGAASAFAVHNASDTAVDTNVWGTQTPSAPLDRSQRTDFDPALFLDPWCFSIPSPAGPSFQVTSCSQVEFPATEPSIWSPLHFDGSALGIPYFQPSNTVFGPESEISPSINAQSQEGMGGDDWLQYTAASHARS</sequence>
<evidence type="ECO:0000313" key="5">
    <source>
        <dbReference type="Proteomes" id="UP001278766"/>
    </source>
</evidence>
<reference evidence="4" key="1">
    <citation type="journal article" date="2023" name="Mol. Phylogenet. Evol.">
        <title>Genome-scale phylogeny and comparative genomics of the fungal order Sordariales.</title>
        <authorList>
            <person name="Hensen N."/>
            <person name="Bonometti L."/>
            <person name="Westerberg I."/>
            <person name="Brannstrom I.O."/>
            <person name="Guillou S."/>
            <person name="Cros-Aarteil S."/>
            <person name="Calhoun S."/>
            <person name="Haridas S."/>
            <person name="Kuo A."/>
            <person name="Mondo S."/>
            <person name="Pangilinan J."/>
            <person name="Riley R."/>
            <person name="LaButti K."/>
            <person name="Andreopoulos B."/>
            <person name="Lipzen A."/>
            <person name="Chen C."/>
            <person name="Yan M."/>
            <person name="Daum C."/>
            <person name="Ng V."/>
            <person name="Clum A."/>
            <person name="Steindorff A."/>
            <person name="Ohm R.A."/>
            <person name="Martin F."/>
            <person name="Silar P."/>
            <person name="Natvig D.O."/>
            <person name="Lalanne C."/>
            <person name="Gautier V."/>
            <person name="Ament-Velasquez S.L."/>
            <person name="Kruys A."/>
            <person name="Hutchinson M.I."/>
            <person name="Powell A.J."/>
            <person name="Barry K."/>
            <person name="Miller A.N."/>
            <person name="Grigoriev I.V."/>
            <person name="Debuchy R."/>
            <person name="Gladieux P."/>
            <person name="Hiltunen Thoren M."/>
            <person name="Johannesson H."/>
        </authorList>
    </citation>
    <scope>NUCLEOTIDE SEQUENCE</scope>
    <source>
        <strain evidence="4">CBS 168.71</strain>
    </source>
</reference>
<feature type="region of interest" description="Disordered" evidence="2">
    <location>
        <begin position="187"/>
        <end position="206"/>
    </location>
</feature>
<reference evidence="4" key="2">
    <citation type="submission" date="2023-06" db="EMBL/GenBank/DDBJ databases">
        <authorList>
            <consortium name="Lawrence Berkeley National Laboratory"/>
            <person name="Haridas S."/>
            <person name="Hensen N."/>
            <person name="Bonometti L."/>
            <person name="Westerberg I."/>
            <person name="Brannstrom I.O."/>
            <person name="Guillou S."/>
            <person name="Cros-Aarteil S."/>
            <person name="Calhoun S."/>
            <person name="Kuo A."/>
            <person name="Mondo S."/>
            <person name="Pangilinan J."/>
            <person name="Riley R."/>
            <person name="Labutti K."/>
            <person name="Andreopoulos B."/>
            <person name="Lipzen A."/>
            <person name="Chen C."/>
            <person name="Yanf M."/>
            <person name="Daum C."/>
            <person name="Ng V."/>
            <person name="Clum A."/>
            <person name="Steindorff A."/>
            <person name="Ohm R."/>
            <person name="Martin F."/>
            <person name="Silar P."/>
            <person name="Natvig D."/>
            <person name="Lalanne C."/>
            <person name="Gautier V."/>
            <person name="Ament-Velasquez S.L."/>
            <person name="Kruys A."/>
            <person name="Hutchinson M.I."/>
            <person name="Powell A.J."/>
            <person name="Barry K."/>
            <person name="Miller A.N."/>
            <person name="Grigoriev I.V."/>
            <person name="Debuchy R."/>
            <person name="Gladieux P."/>
            <person name="Thoren M.H."/>
            <person name="Johannesson H."/>
        </authorList>
    </citation>
    <scope>NUCLEOTIDE SEQUENCE</scope>
    <source>
        <strain evidence="4">CBS 168.71</strain>
    </source>
</reference>
<dbReference type="PROSITE" id="PS00463">
    <property type="entry name" value="ZN2_CY6_FUNGAL_1"/>
    <property type="match status" value="1"/>
</dbReference>
<evidence type="ECO:0000256" key="1">
    <source>
        <dbReference type="ARBA" id="ARBA00023242"/>
    </source>
</evidence>
<dbReference type="Pfam" id="PF00172">
    <property type="entry name" value="Zn_clus"/>
    <property type="match status" value="1"/>
</dbReference>
<dbReference type="PANTHER" id="PTHR37534">
    <property type="entry name" value="TRANSCRIPTIONAL ACTIVATOR PROTEIN UGA3"/>
    <property type="match status" value="1"/>
</dbReference>
<dbReference type="GO" id="GO:0045944">
    <property type="term" value="P:positive regulation of transcription by RNA polymerase II"/>
    <property type="evidence" value="ECO:0007669"/>
    <property type="project" value="TreeGrafter"/>
</dbReference>
<proteinExistence type="predicted"/>
<evidence type="ECO:0000256" key="2">
    <source>
        <dbReference type="SAM" id="MobiDB-lite"/>
    </source>
</evidence>
<feature type="compositionally biased region" description="Polar residues" evidence="2">
    <location>
        <begin position="190"/>
        <end position="200"/>
    </location>
</feature>
<evidence type="ECO:0000259" key="3">
    <source>
        <dbReference type="PROSITE" id="PS50048"/>
    </source>
</evidence>
<accession>A0AAE0HJA4</accession>
<dbReference type="Proteomes" id="UP001278766">
    <property type="component" value="Unassembled WGS sequence"/>
</dbReference>
<dbReference type="SMART" id="SM00066">
    <property type="entry name" value="GAL4"/>
    <property type="match status" value="1"/>
</dbReference>
<feature type="compositionally biased region" description="Polar residues" evidence="2">
    <location>
        <begin position="54"/>
        <end position="66"/>
    </location>
</feature>
<keyword evidence="5" id="KW-1185">Reference proteome</keyword>
<feature type="region of interest" description="Disordered" evidence="2">
    <location>
        <begin position="54"/>
        <end position="76"/>
    </location>
</feature>
<dbReference type="GO" id="GO:0005634">
    <property type="term" value="C:nucleus"/>
    <property type="evidence" value="ECO:0007669"/>
    <property type="project" value="TreeGrafter"/>
</dbReference>